<accession>A0A423U7S7</accession>
<dbReference type="EMBL" id="QCYY01000503">
    <property type="protein sequence ID" value="ROT84752.1"/>
    <property type="molecule type" value="Genomic_DNA"/>
</dbReference>
<reference evidence="1 2" key="2">
    <citation type="submission" date="2019-01" db="EMBL/GenBank/DDBJ databases">
        <title>The decoding of complex shrimp genome reveals the adaptation for benthos swimmer, frequently molting mechanism and breeding impact on genome.</title>
        <authorList>
            <person name="Sun Y."/>
            <person name="Gao Y."/>
            <person name="Yu Y."/>
        </authorList>
    </citation>
    <scope>NUCLEOTIDE SEQUENCE [LARGE SCALE GENOMIC DNA]</scope>
    <source>
        <tissue evidence="1">Muscle</tissue>
    </source>
</reference>
<dbReference type="Proteomes" id="UP000283509">
    <property type="component" value="Unassembled WGS sequence"/>
</dbReference>
<dbReference type="OrthoDB" id="6360697at2759"/>
<proteinExistence type="predicted"/>
<name>A0A423U7S7_PENVA</name>
<sequence length="174" mass="19513">MSTNFPSHSRSCIPILYRAQPQTRRGAQAVLMANPRHEAVKNDLLEAVKSRESGAYLDEIDSFLKQKKKYCADDVNLAHQILDVCLVSDIFEKELDDVNGRLKEKKFRPTRSRPRDGAADVHNWCSVEGAALRYSRTTFHGWASRRESLQQDKDLLAPRVGVGAAESQGASSKN</sequence>
<comment type="caution">
    <text evidence="1">The sequence shown here is derived from an EMBL/GenBank/DDBJ whole genome shotgun (WGS) entry which is preliminary data.</text>
</comment>
<organism evidence="1 2">
    <name type="scientific">Penaeus vannamei</name>
    <name type="common">Whiteleg shrimp</name>
    <name type="synonym">Litopenaeus vannamei</name>
    <dbReference type="NCBI Taxonomy" id="6689"/>
    <lineage>
        <taxon>Eukaryota</taxon>
        <taxon>Metazoa</taxon>
        <taxon>Ecdysozoa</taxon>
        <taxon>Arthropoda</taxon>
        <taxon>Crustacea</taxon>
        <taxon>Multicrustacea</taxon>
        <taxon>Malacostraca</taxon>
        <taxon>Eumalacostraca</taxon>
        <taxon>Eucarida</taxon>
        <taxon>Decapoda</taxon>
        <taxon>Dendrobranchiata</taxon>
        <taxon>Penaeoidea</taxon>
        <taxon>Penaeidae</taxon>
        <taxon>Penaeus</taxon>
    </lineage>
</organism>
<evidence type="ECO:0000313" key="2">
    <source>
        <dbReference type="Proteomes" id="UP000283509"/>
    </source>
</evidence>
<keyword evidence="2" id="KW-1185">Reference proteome</keyword>
<dbReference type="AlphaFoldDB" id="A0A423U7S7"/>
<evidence type="ECO:0000313" key="1">
    <source>
        <dbReference type="EMBL" id="ROT84752.1"/>
    </source>
</evidence>
<protein>
    <submittedName>
        <fullName evidence="1">Uncharacterized protein</fullName>
    </submittedName>
</protein>
<gene>
    <name evidence="1" type="ORF">C7M84_022053</name>
</gene>
<reference evidence="1 2" key="1">
    <citation type="submission" date="2018-04" db="EMBL/GenBank/DDBJ databases">
        <authorList>
            <person name="Zhang X."/>
            <person name="Yuan J."/>
            <person name="Li F."/>
            <person name="Xiang J."/>
        </authorList>
    </citation>
    <scope>NUCLEOTIDE SEQUENCE [LARGE SCALE GENOMIC DNA]</scope>
    <source>
        <tissue evidence="1">Muscle</tissue>
    </source>
</reference>